<accession>A0A0K2UR91</accession>
<protein>
    <submittedName>
        <fullName evidence="1">Uncharacterized protein</fullName>
    </submittedName>
</protein>
<dbReference type="EMBL" id="HACA01023234">
    <property type="protein sequence ID" value="CDW40595.1"/>
    <property type="molecule type" value="Transcribed_RNA"/>
</dbReference>
<reference evidence="1" key="1">
    <citation type="submission" date="2014-05" db="EMBL/GenBank/DDBJ databases">
        <authorList>
            <person name="Chronopoulou M."/>
        </authorList>
    </citation>
    <scope>NUCLEOTIDE SEQUENCE</scope>
    <source>
        <tissue evidence="1">Whole organism</tissue>
    </source>
</reference>
<sequence length="71" mass="8233">MGDVSEEHCSPHELEAMDVFQGDEYGLRDHQIKYPESLDSVNIYLTHIERPLEDLIYQRGVVPCLIFLKLS</sequence>
<dbReference type="AlphaFoldDB" id="A0A0K2UR91"/>
<proteinExistence type="predicted"/>
<name>A0A0K2UR91_LEPSM</name>
<evidence type="ECO:0000313" key="1">
    <source>
        <dbReference type="EMBL" id="CDW40595.1"/>
    </source>
</evidence>
<organism evidence="1">
    <name type="scientific">Lepeophtheirus salmonis</name>
    <name type="common">Salmon louse</name>
    <name type="synonym">Caligus salmonis</name>
    <dbReference type="NCBI Taxonomy" id="72036"/>
    <lineage>
        <taxon>Eukaryota</taxon>
        <taxon>Metazoa</taxon>
        <taxon>Ecdysozoa</taxon>
        <taxon>Arthropoda</taxon>
        <taxon>Crustacea</taxon>
        <taxon>Multicrustacea</taxon>
        <taxon>Hexanauplia</taxon>
        <taxon>Copepoda</taxon>
        <taxon>Siphonostomatoida</taxon>
        <taxon>Caligidae</taxon>
        <taxon>Lepeophtheirus</taxon>
    </lineage>
</organism>